<dbReference type="Proteomes" id="UP000027138">
    <property type="component" value="Unassembled WGS sequence"/>
</dbReference>
<proteinExistence type="inferred from homology"/>
<evidence type="ECO:0008006" key="5">
    <source>
        <dbReference type="Google" id="ProtNLM"/>
    </source>
</evidence>
<feature type="compositionally biased region" description="Basic and acidic residues" evidence="2">
    <location>
        <begin position="219"/>
        <end position="235"/>
    </location>
</feature>
<dbReference type="GO" id="GO:0015031">
    <property type="term" value="P:protein transport"/>
    <property type="evidence" value="ECO:0007669"/>
    <property type="project" value="InterPro"/>
</dbReference>
<feature type="compositionally biased region" description="Basic residues" evidence="2">
    <location>
        <begin position="321"/>
        <end position="330"/>
    </location>
</feature>
<feature type="compositionally biased region" description="Basic and acidic residues" evidence="2">
    <location>
        <begin position="169"/>
        <end position="181"/>
    </location>
</feature>
<dbReference type="AlphaFoldDB" id="A0A067KLY6"/>
<dbReference type="STRING" id="180498.A0A067KLY6"/>
<feature type="compositionally biased region" description="Basic and acidic residues" evidence="2">
    <location>
        <begin position="371"/>
        <end position="404"/>
    </location>
</feature>
<comment type="similarity">
    <text evidence="1">Belongs to the IST1 family.</text>
</comment>
<dbReference type="PANTHER" id="PTHR12161">
    <property type="entry name" value="IST1 FAMILY MEMBER"/>
    <property type="match status" value="1"/>
</dbReference>
<dbReference type="OrthoDB" id="29853at2759"/>
<protein>
    <recommendedName>
        <fullName evidence="5">Regulator of Vps4 activity in the MVB pathway protein</fullName>
    </recommendedName>
</protein>
<accession>A0A067KLY6</accession>
<evidence type="ECO:0000313" key="3">
    <source>
        <dbReference type="EMBL" id="KDP37221.1"/>
    </source>
</evidence>
<dbReference type="InterPro" id="IPR042277">
    <property type="entry name" value="IST1-like"/>
</dbReference>
<keyword evidence="4" id="KW-1185">Reference proteome</keyword>
<name>A0A067KLY6_JATCU</name>
<feature type="compositionally biased region" description="Basic and acidic residues" evidence="2">
    <location>
        <begin position="295"/>
        <end position="320"/>
    </location>
</feature>
<evidence type="ECO:0000256" key="2">
    <source>
        <dbReference type="SAM" id="MobiDB-lite"/>
    </source>
</evidence>
<organism evidence="3 4">
    <name type="scientific">Jatropha curcas</name>
    <name type="common">Barbados nut</name>
    <dbReference type="NCBI Taxonomy" id="180498"/>
    <lineage>
        <taxon>Eukaryota</taxon>
        <taxon>Viridiplantae</taxon>
        <taxon>Streptophyta</taxon>
        <taxon>Embryophyta</taxon>
        <taxon>Tracheophyta</taxon>
        <taxon>Spermatophyta</taxon>
        <taxon>Magnoliopsida</taxon>
        <taxon>eudicotyledons</taxon>
        <taxon>Gunneridae</taxon>
        <taxon>Pentapetalae</taxon>
        <taxon>rosids</taxon>
        <taxon>fabids</taxon>
        <taxon>Malpighiales</taxon>
        <taxon>Euphorbiaceae</taxon>
        <taxon>Crotonoideae</taxon>
        <taxon>Jatropheae</taxon>
        <taxon>Jatropha</taxon>
    </lineage>
</organism>
<dbReference type="FunFam" id="1.20.1260.60:FF:000002">
    <property type="entry name" value="Vacuolar protein sorting-associated protein IST1"/>
    <property type="match status" value="1"/>
</dbReference>
<feature type="region of interest" description="Disordered" evidence="2">
    <location>
        <begin position="219"/>
        <end position="276"/>
    </location>
</feature>
<feature type="region of interest" description="Disordered" evidence="2">
    <location>
        <begin position="162"/>
        <end position="183"/>
    </location>
</feature>
<feature type="compositionally biased region" description="Low complexity" evidence="2">
    <location>
        <begin position="259"/>
        <end position="269"/>
    </location>
</feature>
<dbReference type="EMBL" id="KK914415">
    <property type="protein sequence ID" value="KDP37221.1"/>
    <property type="molecule type" value="Genomic_DNA"/>
</dbReference>
<dbReference type="InterPro" id="IPR005061">
    <property type="entry name" value="Ist1"/>
</dbReference>
<sequence>MTKTRLEALKNKKSSVIKFLRKDMADLLKNDLDYNAYCRAEGLLVEQRMRACYNFIEQFSACISSHISIMNKQKECPEECKEAVQSLIYAAARIAEFPELRDLRSLFTERYGNSLEPYTNKEFAEMLRPTSASKEMKLQLMHEIAEEFSIEWNSKSLEQKLFKPPSTQEDQHRPKNKDDIVVPKADCPDVDLVKRDSHETENKVNVMKLENFFLSNPEKEIASSGEKRNVIDERYNQPTSSEDEINSVHRRNNSDLDSRQASSSSVGSVSEDEVESKKPLYYKFVPPPYVKQNVEKEAGKIEEPAKPTGHTDDSVNDAKPKPRSVRRRHLQPPPGHENLGNDAKTPVKQFSGHENVDSAEPGGLAKTNAWAEKEEQTNVVNQRDEKDYSKDKVKPTQKTIHDSYKASGRRNKSSELPLPPGREAIKKASKRHNRAISLLQEALTGHVHPNLPDYDDIAARFAAMKGR</sequence>
<feature type="region of interest" description="Disordered" evidence="2">
    <location>
        <begin position="295"/>
        <end position="422"/>
    </location>
</feature>
<dbReference type="Pfam" id="PF03398">
    <property type="entry name" value="Ist1"/>
    <property type="match status" value="1"/>
</dbReference>
<evidence type="ECO:0000313" key="4">
    <source>
        <dbReference type="Proteomes" id="UP000027138"/>
    </source>
</evidence>
<evidence type="ECO:0000256" key="1">
    <source>
        <dbReference type="ARBA" id="ARBA00005536"/>
    </source>
</evidence>
<dbReference type="PANTHER" id="PTHR12161:SF60">
    <property type="entry name" value="REGULATOR OF VPS4 ACTIVITY IN THE MVB PATHWAY PROTEIN"/>
    <property type="match status" value="1"/>
</dbReference>
<dbReference type="Gene3D" id="1.20.1260.60">
    <property type="entry name" value="Vacuolar protein sorting-associated protein Ist1"/>
    <property type="match status" value="1"/>
</dbReference>
<gene>
    <name evidence="3" type="ORF">JCGZ_06277</name>
</gene>
<reference evidence="3 4" key="1">
    <citation type="journal article" date="2014" name="PLoS ONE">
        <title>Global Analysis of Gene Expression Profiles in Physic Nut (Jatropha curcas L.) Seedlings Exposed to Salt Stress.</title>
        <authorList>
            <person name="Zhang L."/>
            <person name="Zhang C."/>
            <person name="Wu P."/>
            <person name="Chen Y."/>
            <person name="Li M."/>
            <person name="Jiang H."/>
            <person name="Wu G."/>
        </authorList>
    </citation>
    <scope>NUCLEOTIDE SEQUENCE [LARGE SCALE GENOMIC DNA]</scope>
    <source>
        <strain evidence="4">cv. GZQX0401</strain>
        <tissue evidence="3">Young leaves</tissue>
    </source>
</reference>